<dbReference type="Gene3D" id="3.30.70.1320">
    <property type="entry name" value="Multidrug efflux transporter AcrB pore domain like"/>
    <property type="match status" value="1"/>
</dbReference>
<feature type="transmembrane region" description="Helical" evidence="1">
    <location>
        <begin position="938"/>
        <end position="958"/>
    </location>
</feature>
<feature type="transmembrane region" description="Helical" evidence="1">
    <location>
        <begin position="861"/>
        <end position="881"/>
    </location>
</feature>
<dbReference type="PANTHER" id="PTHR32063">
    <property type="match status" value="1"/>
</dbReference>
<keyword evidence="1" id="KW-1133">Transmembrane helix</keyword>
<feature type="transmembrane region" description="Helical" evidence="1">
    <location>
        <begin position="12"/>
        <end position="32"/>
    </location>
</feature>
<dbReference type="InterPro" id="IPR027463">
    <property type="entry name" value="AcrB_DN_DC_subdom"/>
</dbReference>
<feature type="transmembrane region" description="Helical" evidence="1">
    <location>
        <begin position="964"/>
        <end position="990"/>
    </location>
</feature>
<keyword evidence="1" id="KW-0812">Transmembrane</keyword>
<dbReference type="SUPFAM" id="SSF82714">
    <property type="entry name" value="Multidrug efflux transporter AcrB TolC docking domain, DN and DC subdomains"/>
    <property type="match status" value="1"/>
</dbReference>
<proteinExistence type="predicted"/>
<feature type="transmembrane region" description="Helical" evidence="1">
    <location>
        <begin position="382"/>
        <end position="406"/>
    </location>
</feature>
<dbReference type="PANTHER" id="PTHR32063:SF0">
    <property type="entry name" value="SWARMING MOTILITY PROTEIN SWRC"/>
    <property type="match status" value="1"/>
</dbReference>
<dbReference type="InterPro" id="IPR001036">
    <property type="entry name" value="Acrflvin-R"/>
</dbReference>
<feature type="transmembrane region" description="Helical" evidence="1">
    <location>
        <begin position="427"/>
        <end position="449"/>
    </location>
</feature>
<dbReference type="RefSeq" id="WP_323691965.1">
    <property type="nucleotide sequence ID" value="NZ_CP116341.1"/>
</dbReference>
<feature type="transmembrane region" description="Helical" evidence="1">
    <location>
        <begin position="887"/>
        <end position="908"/>
    </location>
</feature>
<evidence type="ECO:0000313" key="2">
    <source>
        <dbReference type="EMBL" id="WOV84307.1"/>
    </source>
</evidence>
<feature type="transmembrane region" description="Helical" evidence="1">
    <location>
        <begin position="330"/>
        <end position="349"/>
    </location>
</feature>
<dbReference type="Gene3D" id="3.30.70.1440">
    <property type="entry name" value="Multidrug efflux transporter AcrB pore domain"/>
    <property type="match status" value="1"/>
</dbReference>
<evidence type="ECO:0000313" key="3">
    <source>
        <dbReference type="Proteomes" id="UP001303532"/>
    </source>
</evidence>
<dbReference type="Gene3D" id="3.30.70.1430">
    <property type="entry name" value="Multidrug efflux transporter AcrB pore domain"/>
    <property type="match status" value="2"/>
</dbReference>
<reference evidence="2 3" key="1">
    <citation type="submission" date="2023-01" db="EMBL/GenBank/DDBJ databases">
        <title>Sporosarcina sp. nov., isolated from Korean tranditional fermented seafood 'Jeotgal'.</title>
        <authorList>
            <person name="Yang A.-I."/>
        </authorList>
    </citation>
    <scope>NUCLEOTIDE SEQUENCE [LARGE SCALE GENOMIC DNA]</scope>
    <source>
        <strain evidence="2 3">B2O-1</strain>
    </source>
</reference>
<dbReference type="Gene3D" id="1.20.1640.10">
    <property type="entry name" value="Multidrug efflux transporter AcrB transmembrane domain"/>
    <property type="match status" value="2"/>
</dbReference>
<feature type="transmembrane region" description="Helical" evidence="1">
    <location>
        <begin position="356"/>
        <end position="376"/>
    </location>
</feature>
<keyword evidence="1" id="KW-0472">Membrane</keyword>
<dbReference type="Gene3D" id="3.30.2090.10">
    <property type="entry name" value="Multidrug efflux transporter AcrB TolC docking domain, DN and DC subdomains"/>
    <property type="match status" value="2"/>
</dbReference>
<feature type="transmembrane region" description="Helical" evidence="1">
    <location>
        <begin position="455"/>
        <end position="481"/>
    </location>
</feature>
<dbReference type="SUPFAM" id="SSF82866">
    <property type="entry name" value="Multidrug efflux transporter AcrB transmembrane domain"/>
    <property type="match status" value="2"/>
</dbReference>
<keyword evidence="3" id="KW-1185">Reference proteome</keyword>
<dbReference type="EMBL" id="CP116341">
    <property type="protein sequence ID" value="WOV84307.1"/>
    <property type="molecule type" value="Genomic_DNA"/>
</dbReference>
<name>A0ABZ0KV64_9BACL</name>
<gene>
    <name evidence="2" type="ORF">PGH26_15815</name>
</gene>
<sequence length="1000" mass="109420">MRILEYIVRKKVLVSLLSVLIIALGGAAVLQLDKEIMPSIGMDGAFVNIDAGELSAIDVERTITSPLEQKIQVIEGIQEVQSKTHRGESSLQITFERGRGEELSKKVHQAVTELKAAQPEIKDVYSSQYGVNQGYEFYMDITGGDMEMMPDFAKDVLKPRLEGLREVADVNLSGLPESEVAVQFKRDELIKHELDISQVTSIIAEANSEATLGELTSDYDNATVRWNTKLESVASLKQLEIPTIAGTIRLDDIAAVSLVPLEGSSFVWKNGTQDLVFVQISRASNVNQIDMAKAIRAEVEKIREEGFIDGFTLNEMVAQADFVKESIDGITVNILIGSIVAVAILLVFLRNIRATLIIGVSIPTSVLLTFLTVYLLGYSLNVLTLIGLGLGIGMMVDSSIVILESIYRQRELGLGNLESVLTGTKEVAGAVFASMLTTIVVFLPIGFIGGDLGRLMIILSIVIAITLISSVIVAFTVIPTLSEKFLRFKKKDPVAKEGFITKGYSAAVSWIVRKKKRSVLIIGLFSALFVGSLFLVPIIPMTVMPDIFNRYTEVVIELESGIHEKDKAEVMTAVNERLESIQDVESNYLLDTDGLLIGIINMTKGDDIHKNQKEVNEEILKRLRELVPSTPITSVQSAMDGLAGSPVQVIIKGDDFDTLQTLSDKFKQKLDAVDGIVGITDTMQHATPEQVIVLKEKAIQDAGLSALHVKQFLEQTFFNAPIGQITIADQAVPIIASWDAKTTTADALLNLRIPTTDGEKKLFSFIDLKTVQTPNEIMHKDGDRYITVSADIEKRDLGAIHRDVQRVLKDFNTPNGYTVGVAGDIEQQQELMMEMIVVLAIALFLVYFVMAVQFNHLGHPFIVMSIIPMAIIGVIIGLVVTQRELNLLSGMGIIMLIGIVLNNAILLIDRTNQLRTEGQSVDEALVAAGKQRIRPIQMTTLTTVGGMLPLALASGVSGNYQAPLATVLIFGLLFSTIITLLLIPAVYRVFTVSKIKSKTE</sequence>
<dbReference type="Proteomes" id="UP001303532">
    <property type="component" value="Chromosome"/>
</dbReference>
<feature type="transmembrane region" description="Helical" evidence="1">
    <location>
        <begin position="831"/>
        <end position="849"/>
    </location>
</feature>
<feature type="transmembrane region" description="Helical" evidence="1">
    <location>
        <begin position="519"/>
        <end position="539"/>
    </location>
</feature>
<accession>A0ABZ0KV64</accession>
<dbReference type="Pfam" id="PF00873">
    <property type="entry name" value="ACR_tran"/>
    <property type="match status" value="1"/>
</dbReference>
<protein>
    <submittedName>
        <fullName evidence="2">Efflux RND transporter permease subunit</fullName>
    </submittedName>
</protein>
<dbReference type="PRINTS" id="PR00702">
    <property type="entry name" value="ACRIFLAVINRP"/>
</dbReference>
<dbReference type="SUPFAM" id="SSF82693">
    <property type="entry name" value="Multidrug efflux transporter AcrB pore domain, PN1, PN2, PC1 and PC2 subdomains"/>
    <property type="match status" value="2"/>
</dbReference>
<evidence type="ECO:0000256" key="1">
    <source>
        <dbReference type="SAM" id="Phobius"/>
    </source>
</evidence>
<organism evidence="2 3">
    <name type="scientific">Sporosarcina jeotgali</name>
    <dbReference type="NCBI Taxonomy" id="3020056"/>
    <lineage>
        <taxon>Bacteria</taxon>
        <taxon>Bacillati</taxon>
        <taxon>Bacillota</taxon>
        <taxon>Bacilli</taxon>
        <taxon>Bacillales</taxon>
        <taxon>Caryophanaceae</taxon>
        <taxon>Sporosarcina</taxon>
    </lineage>
</organism>